<name>X0SIG1_9ZZZZ</name>
<accession>X0SIG1</accession>
<protein>
    <submittedName>
        <fullName evidence="1">Uncharacterized protein</fullName>
    </submittedName>
</protein>
<evidence type="ECO:0000313" key="1">
    <source>
        <dbReference type="EMBL" id="GAF74896.1"/>
    </source>
</evidence>
<organism evidence="1">
    <name type="scientific">marine sediment metagenome</name>
    <dbReference type="NCBI Taxonomy" id="412755"/>
    <lineage>
        <taxon>unclassified sequences</taxon>
        <taxon>metagenomes</taxon>
        <taxon>ecological metagenomes</taxon>
    </lineage>
</organism>
<feature type="non-terminal residue" evidence="1">
    <location>
        <position position="256"/>
    </location>
</feature>
<dbReference type="EMBL" id="BARS01004226">
    <property type="protein sequence ID" value="GAF74896.1"/>
    <property type="molecule type" value="Genomic_DNA"/>
</dbReference>
<sequence>MSKKKYDFFILLQDFNKQYDSKYKISSDIEHADLIYNKQCDTFGRILYETTHSFDKERMTIKDFVYRYITHTLSNSIASCIRDFIRAKEMKDEKLEIKILPSSKIRYAYLETNYFAVTGNLGRSCMRVKDMQKALNFYVKNNVRVVVVTDSNNKIHARALLWDNVKSTKLKKPFVYLDRIYANSDAILSLFHDLAKENDWKRYYSTTVNKMDKNYYIENMDIKGMYHLPYMDTFRHLYPKDNLLTSGTGKGLNKNS</sequence>
<gene>
    <name evidence="1" type="ORF">S01H1_08229</name>
</gene>
<reference evidence="1" key="1">
    <citation type="journal article" date="2014" name="Front. Microbiol.">
        <title>High frequency of phylogenetically diverse reductive dehalogenase-homologous genes in deep subseafloor sedimentary metagenomes.</title>
        <authorList>
            <person name="Kawai M."/>
            <person name="Futagami T."/>
            <person name="Toyoda A."/>
            <person name="Takaki Y."/>
            <person name="Nishi S."/>
            <person name="Hori S."/>
            <person name="Arai W."/>
            <person name="Tsubouchi T."/>
            <person name="Morono Y."/>
            <person name="Uchiyama I."/>
            <person name="Ito T."/>
            <person name="Fujiyama A."/>
            <person name="Inagaki F."/>
            <person name="Takami H."/>
        </authorList>
    </citation>
    <scope>NUCLEOTIDE SEQUENCE</scope>
    <source>
        <strain evidence="1">Expedition CK06-06</strain>
    </source>
</reference>
<dbReference type="AlphaFoldDB" id="X0SIG1"/>
<proteinExistence type="predicted"/>
<comment type="caution">
    <text evidence="1">The sequence shown here is derived from an EMBL/GenBank/DDBJ whole genome shotgun (WGS) entry which is preliminary data.</text>
</comment>